<dbReference type="InterPro" id="IPR001902">
    <property type="entry name" value="SLC26A/SulP_fam"/>
</dbReference>
<feature type="transmembrane region" description="Helical" evidence="6">
    <location>
        <begin position="451"/>
        <end position="470"/>
    </location>
</feature>
<keyword evidence="2 6" id="KW-0812">Transmembrane</keyword>
<feature type="domain" description="STAS" evidence="7">
    <location>
        <begin position="561"/>
        <end position="651"/>
    </location>
</feature>
<evidence type="ECO:0000256" key="1">
    <source>
        <dbReference type="ARBA" id="ARBA00004141"/>
    </source>
</evidence>
<dbReference type="Pfam" id="PF00916">
    <property type="entry name" value="Sulfate_transp"/>
    <property type="match status" value="1"/>
</dbReference>
<keyword evidence="4 6" id="KW-0472">Membrane</keyword>
<dbReference type="Proteomes" id="UP001208570">
    <property type="component" value="Unassembled WGS sequence"/>
</dbReference>
<evidence type="ECO:0000313" key="8">
    <source>
        <dbReference type="EMBL" id="KAK2166857.1"/>
    </source>
</evidence>
<dbReference type="Gene3D" id="3.30.750.24">
    <property type="entry name" value="STAS domain"/>
    <property type="match status" value="1"/>
</dbReference>
<dbReference type="SUPFAM" id="SSF52091">
    <property type="entry name" value="SpoIIaa-like"/>
    <property type="match status" value="1"/>
</dbReference>
<comment type="subcellular location">
    <subcellularLocation>
        <location evidence="1">Membrane</location>
        <topology evidence="1">Multi-pass membrane protein</topology>
    </subcellularLocation>
</comment>
<comment type="caution">
    <text evidence="8">The sequence shown here is derived from an EMBL/GenBank/DDBJ whole genome shotgun (WGS) entry which is preliminary data.</text>
</comment>
<keyword evidence="9" id="KW-1185">Reference proteome</keyword>
<feature type="transmembrane region" description="Helical" evidence="6">
    <location>
        <begin position="236"/>
        <end position="255"/>
    </location>
</feature>
<evidence type="ECO:0000256" key="2">
    <source>
        <dbReference type="ARBA" id="ARBA00022692"/>
    </source>
</evidence>
<feature type="transmembrane region" description="Helical" evidence="6">
    <location>
        <begin position="162"/>
        <end position="181"/>
    </location>
</feature>
<dbReference type="CDD" id="cd07042">
    <property type="entry name" value="STAS_SulP_like_sulfate_transporter"/>
    <property type="match status" value="1"/>
</dbReference>
<dbReference type="Pfam" id="PF01740">
    <property type="entry name" value="STAS"/>
    <property type="match status" value="1"/>
</dbReference>
<dbReference type="EMBL" id="JAODUP010000034">
    <property type="protein sequence ID" value="KAK2166857.1"/>
    <property type="molecule type" value="Genomic_DNA"/>
</dbReference>
<organism evidence="8 9">
    <name type="scientific">Paralvinella palmiformis</name>
    <dbReference type="NCBI Taxonomy" id="53620"/>
    <lineage>
        <taxon>Eukaryota</taxon>
        <taxon>Metazoa</taxon>
        <taxon>Spiralia</taxon>
        <taxon>Lophotrochozoa</taxon>
        <taxon>Annelida</taxon>
        <taxon>Polychaeta</taxon>
        <taxon>Sedentaria</taxon>
        <taxon>Canalipalpata</taxon>
        <taxon>Terebellida</taxon>
        <taxon>Terebelliformia</taxon>
        <taxon>Alvinellidae</taxon>
        <taxon>Paralvinella</taxon>
    </lineage>
</organism>
<keyword evidence="3 6" id="KW-1133">Transmembrane helix</keyword>
<evidence type="ECO:0000256" key="3">
    <source>
        <dbReference type="ARBA" id="ARBA00022989"/>
    </source>
</evidence>
<dbReference type="AlphaFoldDB" id="A0AAD9K8X6"/>
<gene>
    <name evidence="8" type="ORF">LSH36_34g03057</name>
</gene>
<accession>A0AAD9K8X6</accession>
<reference evidence="8" key="1">
    <citation type="journal article" date="2023" name="Mol. Biol. Evol.">
        <title>Third-Generation Sequencing Reveals the Adaptive Role of the Epigenome in Three Deep-Sea Polychaetes.</title>
        <authorList>
            <person name="Perez M."/>
            <person name="Aroh O."/>
            <person name="Sun Y."/>
            <person name="Lan Y."/>
            <person name="Juniper S.K."/>
            <person name="Young C.R."/>
            <person name="Angers B."/>
            <person name="Qian P.Y."/>
        </authorList>
    </citation>
    <scope>NUCLEOTIDE SEQUENCE</scope>
    <source>
        <strain evidence="8">P08H-3</strain>
    </source>
</reference>
<sequence length="757" mass="82652">MDTLVVMDEAEVCKILLGDDAIKYGTLDKEHARDVNGQTPKIGPVTKNAMPLNGVSQNTCEPSHSTECTHNFSCTGCREWAACCCEVGQEIGKLCHRCDCKSCVKNCCSVKKVKQKLPILQWLPKYRLPHFQGDLIAGFTVGLTVIPQGLALAQVAELPPQYGLYSAFMGCFVYCVLGTAKDITLGPTAIMSLMTAEFGGSWVHYDATVSIILTLFCGITQLVMGLLNIGFLVDFISYPVINSFTTAAAITIAFGQTKKWFGLKNIPRDFIPQVIATCKKIPEIKLWDFLLGLGCLTLLYSMKKMKNIKYNDNGQEVSRGIQVGRKILWLLGTARNAIVVVVAAGLAAILLHYGIDALSLTEEVQPGLPKFAIPSFEVHDGNTTYTYEDIFEKIGSGFFIVPLLSLIETIAIGKAFGTSNILGAFVSAYPVTGSFSRTAVNSQSGVKTPAGGIWTATLVLLALAFLTPLFKYVPDAALACVIIMAVLDMASFGMLLKLWRVKRLDLIPWLATFFFSFVIGIEYGILIGVGLSMIFLLFPWARPGLVMRKEQMGSVRSVAADDESQVQKNQVVIVQLQSGIRFPGVEFIREKVMKEALRDEAPKPVVLDCTHVSVLDFSTANGLIALFEDFKLHKSKLIMANMKPEIFKVLDNLKSPFVRHVPTVEEALKLIEDEANADPEVGRSAGAAPEGLQQTQSLSNEEQNDEQNEEEFIGEENEPEDDAVTALLSAQHGPTASNNDDLDDVVTGSQPNSSTQD</sequence>
<evidence type="ECO:0000256" key="5">
    <source>
        <dbReference type="SAM" id="MobiDB-lite"/>
    </source>
</evidence>
<feature type="region of interest" description="Disordered" evidence="5">
    <location>
        <begin position="680"/>
        <end position="757"/>
    </location>
</feature>
<dbReference type="PROSITE" id="PS50801">
    <property type="entry name" value="STAS"/>
    <property type="match status" value="1"/>
</dbReference>
<feature type="transmembrane region" description="Helical" evidence="6">
    <location>
        <begin position="327"/>
        <end position="351"/>
    </location>
</feature>
<dbReference type="PANTHER" id="PTHR11814">
    <property type="entry name" value="SULFATE TRANSPORTER"/>
    <property type="match status" value="1"/>
</dbReference>
<evidence type="ECO:0000256" key="4">
    <source>
        <dbReference type="ARBA" id="ARBA00023136"/>
    </source>
</evidence>
<feature type="compositionally biased region" description="Polar residues" evidence="5">
    <location>
        <begin position="747"/>
        <end position="757"/>
    </location>
</feature>
<dbReference type="GO" id="GO:0016020">
    <property type="term" value="C:membrane"/>
    <property type="evidence" value="ECO:0007669"/>
    <property type="project" value="UniProtKB-SubCell"/>
</dbReference>
<evidence type="ECO:0000256" key="6">
    <source>
        <dbReference type="SAM" id="Phobius"/>
    </source>
</evidence>
<feature type="transmembrane region" description="Helical" evidence="6">
    <location>
        <begin position="476"/>
        <end position="496"/>
    </location>
</feature>
<feature type="transmembrane region" description="Helical" evidence="6">
    <location>
        <begin position="202"/>
        <end position="224"/>
    </location>
</feature>
<feature type="compositionally biased region" description="Acidic residues" evidence="5">
    <location>
        <begin position="702"/>
        <end position="723"/>
    </location>
</feature>
<dbReference type="InterPro" id="IPR011547">
    <property type="entry name" value="SLC26A/SulP_dom"/>
</dbReference>
<protein>
    <recommendedName>
        <fullName evidence="7">STAS domain-containing protein</fullName>
    </recommendedName>
</protein>
<feature type="transmembrane region" description="Helical" evidence="6">
    <location>
        <begin position="135"/>
        <end position="156"/>
    </location>
</feature>
<evidence type="ECO:0000259" key="7">
    <source>
        <dbReference type="PROSITE" id="PS50801"/>
    </source>
</evidence>
<feature type="transmembrane region" description="Helical" evidence="6">
    <location>
        <begin position="508"/>
        <end position="541"/>
    </location>
</feature>
<dbReference type="GO" id="GO:0055085">
    <property type="term" value="P:transmembrane transport"/>
    <property type="evidence" value="ECO:0007669"/>
    <property type="project" value="InterPro"/>
</dbReference>
<dbReference type="InterPro" id="IPR002645">
    <property type="entry name" value="STAS_dom"/>
</dbReference>
<dbReference type="InterPro" id="IPR036513">
    <property type="entry name" value="STAS_dom_sf"/>
</dbReference>
<evidence type="ECO:0000313" key="9">
    <source>
        <dbReference type="Proteomes" id="UP001208570"/>
    </source>
</evidence>
<proteinExistence type="predicted"/>
<name>A0AAD9K8X6_9ANNE</name>